<evidence type="ECO:0000313" key="2">
    <source>
        <dbReference type="EMBL" id="SHI97559.1"/>
    </source>
</evidence>
<evidence type="ECO:0000313" key="3">
    <source>
        <dbReference type="Proteomes" id="UP000184432"/>
    </source>
</evidence>
<proteinExistence type="predicted"/>
<reference evidence="3" key="1">
    <citation type="submission" date="2016-11" db="EMBL/GenBank/DDBJ databases">
        <authorList>
            <person name="Varghese N."/>
            <person name="Submissions S."/>
        </authorList>
    </citation>
    <scope>NUCLEOTIDE SEQUENCE [LARGE SCALE GENOMIC DNA]</scope>
    <source>
        <strain evidence="3">DSM 22623</strain>
    </source>
</reference>
<evidence type="ECO:0000256" key="1">
    <source>
        <dbReference type="SAM" id="MobiDB-lite"/>
    </source>
</evidence>
<dbReference type="AlphaFoldDB" id="A0A1M6FIV2"/>
<accession>A0A1M6FIV2</accession>
<gene>
    <name evidence="2" type="ORF">SAMN04488508_104307</name>
</gene>
<name>A0A1M6FIV2_9FLAO</name>
<organism evidence="2 3">
    <name type="scientific">Aquimarina spongiae</name>
    <dbReference type="NCBI Taxonomy" id="570521"/>
    <lineage>
        <taxon>Bacteria</taxon>
        <taxon>Pseudomonadati</taxon>
        <taxon>Bacteroidota</taxon>
        <taxon>Flavobacteriia</taxon>
        <taxon>Flavobacteriales</taxon>
        <taxon>Flavobacteriaceae</taxon>
        <taxon>Aquimarina</taxon>
    </lineage>
</organism>
<dbReference type="EMBL" id="FQYP01000004">
    <property type="protein sequence ID" value="SHI97559.1"/>
    <property type="molecule type" value="Genomic_DNA"/>
</dbReference>
<dbReference type="Proteomes" id="UP000184432">
    <property type="component" value="Unassembled WGS sequence"/>
</dbReference>
<keyword evidence="3" id="KW-1185">Reference proteome</keyword>
<protein>
    <submittedName>
        <fullName evidence="2">Uncharacterized protein</fullName>
    </submittedName>
</protein>
<feature type="region of interest" description="Disordered" evidence="1">
    <location>
        <begin position="23"/>
        <end position="44"/>
    </location>
</feature>
<sequence length="44" mass="4936">MKSKKNSKLSLTKINVTKLNQLQKTKVKGGSNSEVTMQQLCNQQ</sequence>